<organism evidence="2">
    <name type="scientific">Salpingoeca rosetta (strain ATCC 50818 / BSB-021)</name>
    <dbReference type="NCBI Taxonomy" id="946362"/>
    <lineage>
        <taxon>Eukaryota</taxon>
        <taxon>Choanoflagellata</taxon>
        <taxon>Craspedida</taxon>
        <taxon>Salpingoecidae</taxon>
        <taxon>Salpingoeca</taxon>
    </lineage>
</organism>
<gene>
    <name evidence="1" type="ORF">PTSG_08769</name>
</gene>
<dbReference type="Proteomes" id="UP000007799">
    <property type="component" value="Unassembled WGS sequence"/>
</dbReference>
<evidence type="ECO:0000313" key="2">
    <source>
        <dbReference type="Proteomes" id="UP000007799"/>
    </source>
</evidence>
<name>F2UKM8_SALR5</name>
<dbReference type="InParanoid" id="F2UKM8"/>
<proteinExistence type="predicted"/>
<dbReference type="EMBL" id="GL832979">
    <property type="protein sequence ID" value="EGD77677.1"/>
    <property type="molecule type" value="Genomic_DNA"/>
</dbReference>
<sequence length="127" mass="15034">MNVQHRQLLMSVNEEKIRRIMVGLHAKLPEYQRLSGSDKGLFKQLHSDRCQAIPQVRNVYERTRVKSTRNNYRSLSNSILTLKKIVTEHSTMNSPANKAKRLQMCSKETEKRNWTKFCPEFRSKERD</sequence>
<dbReference type="KEGG" id="sre:PTSG_08769"/>
<dbReference type="GeneID" id="16070706"/>
<accession>F2UKM8</accession>
<dbReference type="AlphaFoldDB" id="F2UKM8"/>
<dbReference type="RefSeq" id="XP_004990153.1">
    <property type="nucleotide sequence ID" value="XM_004990096.1"/>
</dbReference>
<protein>
    <submittedName>
        <fullName evidence="1">Uncharacterized protein</fullName>
    </submittedName>
</protein>
<reference evidence="1" key="1">
    <citation type="submission" date="2009-08" db="EMBL/GenBank/DDBJ databases">
        <title>Annotation of Salpingoeca rosetta.</title>
        <authorList>
            <consortium name="The Broad Institute Genome Sequencing Platform"/>
            <person name="Russ C."/>
            <person name="Cuomo C."/>
            <person name="Burger G."/>
            <person name="Gray M.W."/>
            <person name="Holland P.W.H."/>
            <person name="King N."/>
            <person name="Lang F.B.F."/>
            <person name="Roger A.J."/>
            <person name="Ruiz-Trillo I."/>
            <person name="Young S.K."/>
            <person name="Zeng Q."/>
            <person name="Gargeya S."/>
            <person name="Alvarado L."/>
            <person name="Berlin A."/>
            <person name="Chapman S.B."/>
            <person name="Chen Z."/>
            <person name="Freedman E."/>
            <person name="Gellesch M."/>
            <person name="Goldberg J."/>
            <person name="Griggs A."/>
            <person name="Gujja S."/>
            <person name="Heilman E."/>
            <person name="Heiman D."/>
            <person name="Howarth C."/>
            <person name="Mehta T."/>
            <person name="Neiman D."/>
            <person name="Pearson M."/>
            <person name="Roberts A."/>
            <person name="Saif S."/>
            <person name="Shea T."/>
            <person name="Shenoy N."/>
            <person name="Sisk P."/>
            <person name="Stolte C."/>
            <person name="Sykes S."/>
            <person name="White J."/>
            <person name="Yandava C."/>
            <person name="Haas B."/>
            <person name="Nusbaum C."/>
            <person name="Birren B."/>
        </authorList>
    </citation>
    <scope>NUCLEOTIDE SEQUENCE [LARGE SCALE GENOMIC DNA]</scope>
    <source>
        <strain evidence="1">ATCC 50818</strain>
    </source>
</reference>
<keyword evidence="2" id="KW-1185">Reference proteome</keyword>
<evidence type="ECO:0000313" key="1">
    <source>
        <dbReference type="EMBL" id="EGD77677.1"/>
    </source>
</evidence>